<name>A0ABN8A5L9_9BACI</name>
<dbReference type="Gene3D" id="3.40.190.10">
    <property type="entry name" value="Periplasmic binding protein-like II"/>
    <property type="match status" value="1"/>
</dbReference>
<accession>A0ABN8A5L9</accession>
<keyword evidence="1" id="KW-0238">DNA-binding</keyword>
<dbReference type="Pfam" id="PF00496">
    <property type="entry name" value="SBP_bac_5"/>
    <property type="match status" value="1"/>
</dbReference>
<dbReference type="PANTHER" id="PTHR30290:SF72">
    <property type="entry name" value="HTH-TYPE TRANSCRIPTIONAL REGULATOR SGRR"/>
    <property type="match status" value="1"/>
</dbReference>
<evidence type="ECO:0000259" key="3">
    <source>
        <dbReference type="Pfam" id="PF12793"/>
    </source>
</evidence>
<dbReference type="EMBL" id="CAKJTJ010000004">
    <property type="protein sequence ID" value="CAG9620401.1"/>
    <property type="molecule type" value="Genomic_DNA"/>
</dbReference>
<dbReference type="SUPFAM" id="SSF53850">
    <property type="entry name" value="Periplasmic binding protein-like II"/>
    <property type="match status" value="1"/>
</dbReference>
<dbReference type="Pfam" id="PF12793">
    <property type="entry name" value="SgrR_N"/>
    <property type="match status" value="1"/>
</dbReference>
<dbReference type="PANTHER" id="PTHR30290">
    <property type="entry name" value="PERIPLASMIC BINDING COMPONENT OF ABC TRANSPORTER"/>
    <property type="match status" value="1"/>
</dbReference>
<dbReference type="InterPro" id="IPR000914">
    <property type="entry name" value="SBP_5_dom"/>
</dbReference>
<protein>
    <submittedName>
        <fullName evidence="4">HTH-type transcriptional regulator SgrR</fullName>
    </submittedName>
</protein>
<gene>
    <name evidence="4" type="primary">sgrR_1</name>
    <name evidence="4" type="ORF">BACCIP111883_01169</name>
</gene>
<organism evidence="4 5">
    <name type="scientific">Sutcliffiella rhizosphaerae</name>
    <dbReference type="NCBI Taxonomy" id="2880967"/>
    <lineage>
        <taxon>Bacteria</taxon>
        <taxon>Bacillati</taxon>
        <taxon>Bacillota</taxon>
        <taxon>Bacilli</taxon>
        <taxon>Bacillales</taxon>
        <taxon>Bacillaceae</taxon>
        <taxon>Sutcliffiella</taxon>
    </lineage>
</organism>
<dbReference type="InterPro" id="IPR039424">
    <property type="entry name" value="SBP_5"/>
</dbReference>
<evidence type="ECO:0000256" key="1">
    <source>
        <dbReference type="ARBA" id="ARBA00023125"/>
    </source>
</evidence>
<dbReference type="Gene3D" id="3.10.105.10">
    <property type="entry name" value="Dipeptide-binding Protein, Domain 3"/>
    <property type="match status" value="1"/>
</dbReference>
<dbReference type="Proteomes" id="UP000789833">
    <property type="component" value="Unassembled WGS sequence"/>
</dbReference>
<evidence type="ECO:0000259" key="2">
    <source>
        <dbReference type="Pfam" id="PF00496"/>
    </source>
</evidence>
<dbReference type="InterPro" id="IPR025370">
    <property type="entry name" value="SgrR_HTH_N"/>
</dbReference>
<proteinExistence type="predicted"/>
<feature type="domain" description="Transcriptional regulator SgrR N-terminal HTH" evidence="3">
    <location>
        <begin position="2"/>
        <end position="110"/>
    </location>
</feature>
<feature type="domain" description="Solute-binding protein family 5" evidence="2">
    <location>
        <begin position="167"/>
        <end position="397"/>
    </location>
</feature>
<comment type="caution">
    <text evidence="4">The sequence shown here is derived from an EMBL/GenBank/DDBJ whole genome shotgun (WGS) entry which is preliminary data.</text>
</comment>
<dbReference type="Gene3D" id="3.90.76.10">
    <property type="entry name" value="Dipeptide-binding Protein, Domain 1"/>
    <property type="match status" value="1"/>
</dbReference>
<keyword evidence="5" id="KW-1185">Reference proteome</keyword>
<dbReference type="RefSeq" id="WP_230500328.1">
    <property type="nucleotide sequence ID" value="NZ_CAKJTJ010000004.1"/>
</dbReference>
<evidence type="ECO:0000313" key="5">
    <source>
        <dbReference type="Proteomes" id="UP000789833"/>
    </source>
</evidence>
<evidence type="ECO:0000313" key="4">
    <source>
        <dbReference type="EMBL" id="CAG9620401.1"/>
    </source>
</evidence>
<sequence>MKLLEHYIRLLNEINKVETPILTTMEELSATLFCSKRYTKQIIKELKEKGWITWEVRPGRGNRSILTLLWKTEDIELIKAQELFQQGKYKQSLKPMQQLSHGKREEFLKSLEGQLGYDSKENRDILRYPFYEAVKNLDPYQLVSRHDVHIAEQIYNTLVTFNASGGEFEPQLAYAWEVDDSGLKWTFYLRKGVCFHHGKKLDADDVVFTFERLLHLQGEKAAWIKGLVEAVMKVNTYSVQFRLKKANYLFLNYLSSIRAAIIPEDSKTNLGERPIGTGPFKLHHHDESMMVLEAHEQYFQGRPFLNRVEIIHLPELYPKQTQLSFWKNNNDKQIETSIRKLEKGATYLSFNLRKNWPLKDEKLRQSIMEILDAGELTSYLGVENNAQATSFMPEKSAVIRQKEERITTINLSNTLVICGTEIRKGANVERELKWVAEKLIKEGYNVRSEIVPIDKLAKDEFLSRVDMVIGGIAFSEDDVLSYVRFFQIPHAFIYNLAEENLQHKIDQTIQKVENTSDRSKQLRLLLELEETIINRKLIHLFYHRAQQVNIYHSSIQGVSLMNNGRVMYKDLWFKK</sequence>
<reference evidence="4 5" key="1">
    <citation type="submission" date="2021-10" db="EMBL/GenBank/DDBJ databases">
        <authorList>
            <person name="Criscuolo A."/>
        </authorList>
    </citation>
    <scope>NUCLEOTIDE SEQUENCE [LARGE SCALE GENOMIC DNA]</scope>
    <source>
        <strain evidence="5">CIP 111883</strain>
    </source>
</reference>